<sequence length="200" mass="21527">MPPHPPALSPSGRPAACLPTQFESKRFDLEREVARAQEREAEQKTDRDRAKEAREAEAAIIEALRAERDQLQQRAADQSIQAAQREAAQQAEAAGLRARVAALEAAATAAPAAAPGPDPAAMARLAELEAAVAEERRLRAELQQSRDSVFAQLQTSQQEAQVLRESLNPVQQMCNFLLVQAGQPPAFPDVMPPADSAPPG</sequence>
<proteinExistence type="predicted"/>
<protein>
    <submittedName>
        <fullName evidence="2">Uncharacterized protein</fullName>
    </submittedName>
</protein>
<dbReference type="Proteomes" id="UP001141327">
    <property type="component" value="Unassembled WGS sequence"/>
</dbReference>
<feature type="region of interest" description="Disordered" evidence="1">
    <location>
        <begin position="34"/>
        <end position="53"/>
    </location>
</feature>
<evidence type="ECO:0000313" key="2">
    <source>
        <dbReference type="EMBL" id="KAJ4454958.1"/>
    </source>
</evidence>
<keyword evidence="3" id="KW-1185">Reference proteome</keyword>
<evidence type="ECO:0000313" key="3">
    <source>
        <dbReference type="Proteomes" id="UP001141327"/>
    </source>
</evidence>
<organism evidence="2 3">
    <name type="scientific">Paratrimastix pyriformis</name>
    <dbReference type="NCBI Taxonomy" id="342808"/>
    <lineage>
        <taxon>Eukaryota</taxon>
        <taxon>Metamonada</taxon>
        <taxon>Preaxostyla</taxon>
        <taxon>Paratrimastigidae</taxon>
        <taxon>Paratrimastix</taxon>
    </lineage>
</organism>
<dbReference type="EMBL" id="JAPMOS010000126">
    <property type="protein sequence ID" value="KAJ4454958.1"/>
    <property type="molecule type" value="Genomic_DNA"/>
</dbReference>
<accession>A0ABQ8U890</accession>
<name>A0ABQ8U890_9EUKA</name>
<comment type="caution">
    <text evidence="2">The sequence shown here is derived from an EMBL/GenBank/DDBJ whole genome shotgun (WGS) entry which is preliminary data.</text>
</comment>
<reference evidence="2" key="1">
    <citation type="journal article" date="2022" name="bioRxiv">
        <title>Genomics of Preaxostyla Flagellates Illuminates Evolutionary Transitions and the Path Towards Mitochondrial Loss.</title>
        <authorList>
            <person name="Novak L.V.F."/>
            <person name="Treitli S.C."/>
            <person name="Pyrih J."/>
            <person name="Halakuc P."/>
            <person name="Pipaliya S.V."/>
            <person name="Vacek V."/>
            <person name="Brzon O."/>
            <person name="Soukal P."/>
            <person name="Eme L."/>
            <person name="Dacks J.B."/>
            <person name="Karnkowska A."/>
            <person name="Elias M."/>
            <person name="Hampl V."/>
        </authorList>
    </citation>
    <scope>NUCLEOTIDE SEQUENCE</scope>
    <source>
        <strain evidence="2">RCP-MX</strain>
    </source>
</reference>
<evidence type="ECO:0000256" key="1">
    <source>
        <dbReference type="SAM" id="MobiDB-lite"/>
    </source>
</evidence>
<gene>
    <name evidence="2" type="ORF">PAPYR_10202</name>
</gene>